<evidence type="ECO:0000256" key="4">
    <source>
        <dbReference type="ARBA" id="ARBA00022833"/>
    </source>
</evidence>
<evidence type="ECO:0000256" key="5">
    <source>
        <dbReference type="ARBA" id="ARBA00023049"/>
    </source>
</evidence>
<feature type="transmembrane region" description="Helical" evidence="7">
    <location>
        <begin position="12"/>
        <end position="34"/>
    </location>
</feature>
<reference evidence="9 10" key="1">
    <citation type="submission" date="2019-03" db="EMBL/GenBank/DDBJ databases">
        <title>Metabolic reconstructions from genomes of highly enriched 'Candidatus Accumulibacter' and 'Candidatus Competibacter' bioreactor populations.</title>
        <authorList>
            <person name="Annavajhala M.K."/>
            <person name="Welles L."/>
            <person name="Abbas B."/>
            <person name="Sorokin D."/>
            <person name="Park H."/>
            <person name="Van Loosdrecht M."/>
            <person name="Chandran K."/>
        </authorList>
    </citation>
    <scope>NUCLEOTIDE SEQUENCE [LARGE SCALE GENOMIC DNA]</scope>
    <source>
        <strain evidence="9 10">SBR_S</strain>
    </source>
</reference>
<feature type="transmembrane region" description="Helical" evidence="7">
    <location>
        <begin position="196"/>
        <end position="215"/>
    </location>
</feature>
<accession>A0ABX1U265</accession>
<evidence type="ECO:0000256" key="3">
    <source>
        <dbReference type="ARBA" id="ARBA00022801"/>
    </source>
</evidence>
<evidence type="ECO:0000256" key="7">
    <source>
        <dbReference type="SAM" id="Phobius"/>
    </source>
</evidence>
<dbReference type="InterPro" id="IPR001915">
    <property type="entry name" value="Peptidase_M48"/>
</dbReference>
<feature type="domain" description="Peptidase M48" evidence="8">
    <location>
        <begin position="81"/>
        <end position="266"/>
    </location>
</feature>
<keyword evidence="1 6" id="KW-0645">Protease</keyword>
<dbReference type="Proteomes" id="UP000749010">
    <property type="component" value="Unassembled WGS sequence"/>
</dbReference>
<feature type="transmembrane region" description="Helical" evidence="7">
    <location>
        <begin position="159"/>
        <end position="176"/>
    </location>
</feature>
<proteinExistence type="inferred from homology"/>
<evidence type="ECO:0000259" key="8">
    <source>
        <dbReference type="Pfam" id="PF01435"/>
    </source>
</evidence>
<keyword evidence="5 6" id="KW-0482">Metalloprotease</keyword>
<keyword evidence="2" id="KW-0479">Metal-binding</keyword>
<keyword evidence="10" id="KW-1185">Reference proteome</keyword>
<keyword evidence="7" id="KW-1133">Transmembrane helix</keyword>
<dbReference type="EMBL" id="SPMY01000070">
    <property type="protein sequence ID" value="NMQ29795.1"/>
    <property type="molecule type" value="Genomic_DNA"/>
</dbReference>
<gene>
    <name evidence="9" type="ORF">E4Q23_19725</name>
</gene>
<evidence type="ECO:0000256" key="2">
    <source>
        <dbReference type="ARBA" id="ARBA00022723"/>
    </source>
</evidence>
<name>A0ABX1U265_9PROT</name>
<feature type="transmembrane region" description="Helical" evidence="7">
    <location>
        <begin position="46"/>
        <end position="63"/>
    </location>
</feature>
<comment type="similarity">
    <text evidence="6">Belongs to the peptidase M48 family.</text>
</comment>
<keyword evidence="3 6" id="KW-0378">Hydrolase</keyword>
<protein>
    <recommendedName>
        <fullName evidence="8">Peptidase M48 domain-containing protein</fullName>
    </recommendedName>
</protein>
<evidence type="ECO:0000313" key="10">
    <source>
        <dbReference type="Proteomes" id="UP000749010"/>
    </source>
</evidence>
<keyword evidence="7" id="KW-0472">Membrane</keyword>
<keyword evidence="7" id="KW-0812">Transmembrane</keyword>
<comment type="cofactor">
    <cofactor evidence="6">
        <name>Zn(2+)</name>
        <dbReference type="ChEBI" id="CHEBI:29105"/>
    </cofactor>
    <text evidence="6">Binds 1 zinc ion per subunit.</text>
</comment>
<comment type="caution">
    <text evidence="9">The sequence shown here is derived from an EMBL/GenBank/DDBJ whole genome shotgun (WGS) entry which is preliminary data.</text>
</comment>
<organism evidence="9 10">
    <name type="scientific">Candidatus Accumulibacter phosphatis</name>
    <dbReference type="NCBI Taxonomy" id="327160"/>
    <lineage>
        <taxon>Bacteria</taxon>
        <taxon>Pseudomonadati</taxon>
        <taxon>Pseudomonadota</taxon>
        <taxon>Betaproteobacteria</taxon>
        <taxon>Candidatus Accumulibacter</taxon>
    </lineage>
</organism>
<dbReference type="RefSeq" id="WP_169068249.1">
    <property type="nucleotide sequence ID" value="NZ_SPMY01000070.1"/>
</dbReference>
<keyword evidence="4 6" id="KW-0862">Zinc</keyword>
<evidence type="ECO:0000256" key="1">
    <source>
        <dbReference type="ARBA" id="ARBA00022670"/>
    </source>
</evidence>
<evidence type="ECO:0000313" key="9">
    <source>
        <dbReference type="EMBL" id="NMQ29795.1"/>
    </source>
</evidence>
<sequence length="284" mass="31012">MKTFTPLARIEWVLLIAFSFPIQVASPVVCYFTQACILSDALVDSAFGALFLAALTSILAMLVDSVRGQLSKPAAILSHDIQANLTHCLSHVHIGIPAPVLMRTRVLRTDLALGAHTRGIFRPYLVISGGLLVGLLRKDPRASAILCHELAHLDHFDRLLPGLMGLIFFQVVGTAVKTVSQMVAEGQTGTDDVLRFLFLAVYNAIVLSFVLSSVSKYREFYADAKAVSIFGDQIAYVDLLNSASGRETRKLSFFHPTLAKRVAQVTNGFPVLRRAVFLAYILAP</sequence>
<evidence type="ECO:0000256" key="6">
    <source>
        <dbReference type="RuleBase" id="RU003983"/>
    </source>
</evidence>
<dbReference type="Pfam" id="PF01435">
    <property type="entry name" value="Peptidase_M48"/>
    <property type="match status" value="1"/>
</dbReference>